<evidence type="ECO:0000313" key="5">
    <source>
        <dbReference type="EMBL" id="GES38500.1"/>
    </source>
</evidence>
<dbReference type="InterPro" id="IPR001647">
    <property type="entry name" value="HTH_TetR"/>
</dbReference>
<name>A0ABQ0YPI6_9NOCA</name>
<dbReference type="SUPFAM" id="SSF46689">
    <property type="entry name" value="Homeodomain-like"/>
    <property type="match status" value="1"/>
</dbReference>
<keyword evidence="1 2" id="KW-0238">DNA-binding</keyword>
<evidence type="ECO:0000259" key="4">
    <source>
        <dbReference type="PROSITE" id="PS50977"/>
    </source>
</evidence>
<evidence type="ECO:0000313" key="6">
    <source>
        <dbReference type="Proteomes" id="UP000325466"/>
    </source>
</evidence>
<dbReference type="InterPro" id="IPR055642">
    <property type="entry name" value="DUF7218"/>
</dbReference>
<accession>A0ABQ0YPI6</accession>
<dbReference type="Pfam" id="PF23855">
    <property type="entry name" value="DUF7218"/>
    <property type="match status" value="1"/>
</dbReference>
<evidence type="ECO:0000256" key="3">
    <source>
        <dbReference type="SAM" id="MobiDB-lite"/>
    </source>
</evidence>
<dbReference type="InterPro" id="IPR009057">
    <property type="entry name" value="Homeodomain-like_sf"/>
</dbReference>
<proteinExistence type="predicted"/>
<dbReference type="Proteomes" id="UP000325466">
    <property type="component" value="Unassembled WGS sequence"/>
</dbReference>
<feature type="region of interest" description="Disordered" evidence="3">
    <location>
        <begin position="245"/>
        <end position="280"/>
    </location>
</feature>
<dbReference type="Gene3D" id="1.10.357.10">
    <property type="entry name" value="Tetracycline Repressor, domain 2"/>
    <property type="match status" value="1"/>
</dbReference>
<gene>
    <name evidence="5" type="ORF">RAJCM14343_3765</name>
</gene>
<dbReference type="InterPro" id="IPR011112">
    <property type="entry name" value="Rho-like_N"/>
</dbReference>
<keyword evidence="6" id="KW-1185">Reference proteome</keyword>
<evidence type="ECO:0000256" key="2">
    <source>
        <dbReference type="PROSITE-ProRule" id="PRU00335"/>
    </source>
</evidence>
<evidence type="ECO:0000256" key="1">
    <source>
        <dbReference type="ARBA" id="ARBA00023125"/>
    </source>
</evidence>
<dbReference type="PROSITE" id="PS50977">
    <property type="entry name" value="HTH_TETR_2"/>
    <property type="match status" value="1"/>
</dbReference>
<feature type="domain" description="HTH tetR-type" evidence="4">
    <location>
        <begin position="26"/>
        <end position="86"/>
    </location>
</feature>
<comment type="caution">
    <text evidence="5">The sequence shown here is derived from an EMBL/GenBank/DDBJ whole genome shotgun (WGS) entry which is preliminary data.</text>
</comment>
<feature type="DNA-binding region" description="H-T-H motif" evidence="2">
    <location>
        <begin position="49"/>
        <end position="68"/>
    </location>
</feature>
<sequence length="312" mass="33758">MVDDGIAVVERVRRRWGGTDMAERRRARRDALLSVGIDLLGAPEGPAVNVRAVCRAAGLTERYFYESFDDRDAFVRAVYAAVGERVRTALEAAVGTAPRPGDLPEAAVRAFVELIVDRPALGRVLLLGPLREPSLGGQGLDLAPTFVLLVQQQLTAIADREERHMVAVGLVGALTSLFIGYLDGTVVVSPERLVRHCVGLLVQAGSVEPQAEGYSRDDGTLDEGRGIMPRSSIKDEKLYQELRDDGASKEKAARISNAAAKRGRSSVGHKGGTSGSYEDWTVDELKKRAKELGISGYSSKRKGELIDALRNH</sequence>
<organism evidence="5 6">
    <name type="scientific">Rhodococcus aetherivorans</name>
    <dbReference type="NCBI Taxonomy" id="191292"/>
    <lineage>
        <taxon>Bacteria</taxon>
        <taxon>Bacillati</taxon>
        <taxon>Actinomycetota</taxon>
        <taxon>Actinomycetes</taxon>
        <taxon>Mycobacteriales</taxon>
        <taxon>Nocardiaceae</taxon>
        <taxon>Rhodococcus</taxon>
    </lineage>
</organism>
<protein>
    <submittedName>
        <fullName evidence="5">Transcriptional regulator, TetR family</fullName>
    </submittedName>
</protein>
<dbReference type="Pfam" id="PF07498">
    <property type="entry name" value="Rho_N"/>
    <property type="match status" value="1"/>
</dbReference>
<dbReference type="EMBL" id="BLAH01000094">
    <property type="protein sequence ID" value="GES38500.1"/>
    <property type="molecule type" value="Genomic_DNA"/>
</dbReference>
<reference evidence="5 6" key="1">
    <citation type="journal article" date="2018" name="Biodegradation">
        <title>1,4-Dioxane degradation characteristics of Rhodococcus aetherivorans JCM 14343.</title>
        <authorList>
            <person name="Inoue D."/>
            <person name="Tsunoda T."/>
            <person name="Yamamoto N."/>
            <person name="Ike M."/>
            <person name="Sei K."/>
        </authorList>
    </citation>
    <scope>NUCLEOTIDE SEQUENCE [LARGE SCALE GENOMIC DNA]</scope>
    <source>
        <strain evidence="5 6">JCM 14343</strain>
    </source>
</reference>